<evidence type="ECO:0000256" key="13">
    <source>
        <dbReference type="SAM" id="MobiDB-lite"/>
    </source>
</evidence>
<dbReference type="InterPro" id="IPR012341">
    <property type="entry name" value="6hp_glycosidase-like_sf"/>
</dbReference>
<evidence type="ECO:0000313" key="16">
    <source>
        <dbReference type="EMBL" id="KAL0803320.1"/>
    </source>
</evidence>
<keyword evidence="5 12" id="KW-0256">Endoplasmic reticulum</keyword>
<dbReference type="GO" id="GO:0004573">
    <property type="term" value="F:Glc3Man9GlcNAc2 oligosaccharide glucosidase activity"/>
    <property type="evidence" value="ECO:0007669"/>
    <property type="project" value="UniProtKB-UniRule"/>
</dbReference>
<proteinExistence type="inferred from homology"/>
<dbReference type="SUPFAM" id="SSF48208">
    <property type="entry name" value="Six-hairpin glycosidases"/>
    <property type="match status" value="1"/>
</dbReference>
<evidence type="ECO:0000256" key="5">
    <source>
        <dbReference type="ARBA" id="ARBA00022824"/>
    </source>
</evidence>
<dbReference type="InterPro" id="IPR004888">
    <property type="entry name" value="Glycoside_hydrolase_63"/>
</dbReference>
<evidence type="ECO:0000256" key="6">
    <source>
        <dbReference type="ARBA" id="ARBA00022968"/>
    </source>
</evidence>
<dbReference type="InterPro" id="IPR038518">
    <property type="entry name" value="Glyco_hydro_63N_sf"/>
</dbReference>
<keyword evidence="3 12" id="KW-0812">Transmembrane</keyword>
<feature type="domain" description="Glycosyl hydrolase family 63 C-terminal" evidence="14">
    <location>
        <begin position="325"/>
        <end position="809"/>
    </location>
</feature>
<evidence type="ECO:0000313" key="17">
    <source>
        <dbReference type="Proteomes" id="UP001549921"/>
    </source>
</evidence>
<dbReference type="InterPro" id="IPR031631">
    <property type="entry name" value="Glyco_hydro_63N"/>
</dbReference>
<keyword evidence="10 12" id="KW-0326">Glycosidase</keyword>
<evidence type="ECO:0000256" key="4">
    <source>
        <dbReference type="ARBA" id="ARBA00022801"/>
    </source>
</evidence>
<evidence type="ECO:0000259" key="14">
    <source>
        <dbReference type="Pfam" id="PF03200"/>
    </source>
</evidence>
<evidence type="ECO:0000256" key="9">
    <source>
        <dbReference type="ARBA" id="ARBA00023180"/>
    </source>
</evidence>
<dbReference type="GO" id="GO:0005789">
    <property type="term" value="C:endoplasmic reticulum membrane"/>
    <property type="evidence" value="ECO:0007669"/>
    <property type="project" value="UniProtKB-SubCell"/>
</dbReference>
<comment type="similarity">
    <text evidence="2 12">Belongs to the glycosyl hydrolase 63 family.</text>
</comment>
<feature type="domain" description="Glycosyl hydrolase family 63 N-terminal" evidence="15">
    <location>
        <begin position="92"/>
        <end position="266"/>
    </location>
</feature>
<dbReference type="Gene3D" id="1.50.10.10">
    <property type="match status" value="1"/>
</dbReference>
<protein>
    <recommendedName>
        <fullName evidence="11 12">Mannosyl-oligosaccharide glucosidase</fullName>
        <ecNumber evidence="11 12">3.2.1.106</ecNumber>
    </recommendedName>
</protein>
<dbReference type="InterPro" id="IPR008928">
    <property type="entry name" value="6-hairpin_glycosidase_sf"/>
</dbReference>
<feature type="transmembrane region" description="Helical" evidence="12">
    <location>
        <begin position="48"/>
        <end position="67"/>
    </location>
</feature>
<sequence length="811" mass="92682">MVRHRKVVTIQTKHGNNVETRTRDSSSSVNSESSVASKTFKVLSVWKTLVGFICFLIAVYVGTLGYLETRVNTPFDDVKVVQESGLQVPDRYWGSYRPNVYFGMKTREPQSPVFGMMWYKMGITSQRDIRHWCDQGDNLPTYGWLRHDGVTFGEQLISDPPHTIVTSFVKTLGGEQGGHWTARVNITARNNRKTTMVLVWYGALDESQGASLDSRLWAEGGGLRGHTPQLRDFKLNFTLQQGKILHSAYSEAHAPGLQLLKETYYSLLRELKHKTFGRIPSIGPDEQRWEKDKGINFVPIQMIVETPFVLDVVYTTEDLPTPPLEGEEYTKVLEEKKKAFDAEFEKKFGLSEKGYPEEDIAIARAAMSNMVGGIGYFYGTGRVQSPYTREPVPYWRAALYTAVPSRSFFPRGFLWDEGFHGMLIGRWSPDIQMDIAAHWMDLINVEGWIPREQILGAEALARVPKEFVVQNNAAANPPMLLIQLARLVKLKPQLFHPDMPHRHTLKRMFTRLQAWYQWFQTTQKGSEPTSYRWRGREDDGLQLNPKSLSSGLDDYPRASHPSDIERHLDLRCWMYAAAESLATIARALNKDPSKFEATANQLADEDLLNELHWSPTTNTYADYGLHTDGVRLVRSKPKHPNEHPKMVRSVTAPPQPKLVTSAFGYISLFPMLLKVLRPESENLGKILESLDKPGLLWSPYGLRSLSKSSPLYMKRNTEHDPPYWRGQIWININYLALSSLKYYANAPGPHMDRARELHSRLKNNVVRNILSEYRRTGYLWEQYSGEDGRGSGCRPFNGWTALIPLIMAEEY</sequence>
<evidence type="ECO:0000256" key="2">
    <source>
        <dbReference type="ARBA" id="ARBA00010833"/>
    </source>
</evidence>
<keyword evidence="6" id="KW-0735">Signal-anchor</keyword>
<accession>A0ABD0S244</accession>
<evidence type="ECO:0000256" key="11">
    <source>
        <dbReference type="ARBA" id="ARBA00038888"/>
    </source>
</evidence>
<dbReference type="Pfam" id="PF03200">
    <property type="entry name" value="Glyco_hydro_63"/>
    <property type="match status" value="1"/>
</dbReference>
<dbReference type="EMBL" id="JBEDNZ010000042">
    <property type="protein sequence ID" value="KAL0803320.1"/>
    <property type="molecule type" value="Genomic_DNA"/>
</dbReference>
<evidence type="ECO:0000256" key="8">
    <source>
        <dbReference type="ARBA" id="ARBA00023136"/>
    </source>
</evidence>
<keyword evidence="7 12" id="KW-1133">Transmembrane helix</keyword>
<dbReference type="Gene3D" id="2.70.98.110">
    <property type="entry name" value="Glycosyl hydrolase family 63, N-terminal domain"/>
    <property type="match status" value="1"/>
</dbReference>
<keyword evidence="4 12" id="KW-0378">Hydrolase</keyword>
<evidence type="ECO:0000256" key="3">
    <source>
        <dbReference type="ARBA" id="ARBA00022692"/>
    </source>
</evidence>
<comment type="subcellular location">
    <subcellularLocation>
        <location evidence="1 12">Endoplasmic reticulum membrane</location>
        <topology evidence="1 12">Single-pass type II membrane protein</topology>
    </subcellularLocation>
</comment>
<organism evidence="16 17">
    <name type="scientific">Loxostege sticticalis</name>
    <name type="common">Beet webworm moth</name>
    <dbReference type="NCBI Taxonomy" id="481309"/>
    <lineage>
        <taxon>Eukaryota</taxon>
        <taxon>Metazoa</taxon>
        <taxon>Ecdysozoa</taxon>
        <taxon>Arthropoda</taxon>
        <taxon>Hexapoda</taxon>
        <taxon>Insecta</taxon>
        <taxon>Pterygota</taxon>
        <taxon>Neoptera</taxon>
        <taxon>Endopterygota</taxon>
        <taxon>Lepidoptera</taxon>
        <taxon>Glossata</taxon>
        <taxon>Ditrysia</taxon>
        <taxon>Pyraloidea</taxon>
        <taxon>Crambidae</taxon>
        <taxon>Pyraustinae</taxon>
        <taxon>Loxostege</taxon>
    </lineage>
</organism>
<feature type="region of interest" description="Disordered" evidence="13">
    <location>
        <begin position="526"/>
        <end position="555"/>
    </location>
</feature>
<reference evidence="16 17" key="1">
    <citation type="submission" date="2024-06" db="EMBL/GenBank/DDBJ databases">
        <title>A chromosome-level genome assembly of beet webworm, Loxostege sticticalis.</title>
        <authorList>
            <person name="Zhang Y."/>
        </authorList>
    </citation>
    <scope>NUCLEOTIDE SEQUENCE [LARGE SCALE GENOMIC DNA]</scope>
    <source>
        <strain evidence="16">AQ028</strain>
        <tissue evidence="16">Male pupae</tissue>
    </source>
</reference>
<keyword evidence="8 12" id="KW-0472">Membrane</keyword>
<name>A0ABD0S244_LOXSC</name>
<comment type="catalytic activity">
    <reaction evidence="12">
        <text>N(4)-(alpha-D-Glc-(1-&gt;2)-alpha-D-Glc-(1-&gt;3)-alpha-D-Glc-(1-&gt;3)-alpha-D-Man-(1-&gt;2)-alpha-D-Man-(1-&gt;2)-alpha-D-Man-(1-&gt;3)-[alpha-D-Man-(1-&gt;2)-alpha-D-Man-(1-&gt;3)-[alpha-D-Man-(1-&gt;2)-alpha-D-Man-(1-&gt;6)]-alpha-D-Man-(1-&gt;6)]-beta-D-Man-(1-&gt;4)-beta-D-GlcNAc-(1-&gt;4)-beta-D-GlcNAc)-L-asparaginyl-[protein] + H2O = N(4)-(alpha-D-Glc-(1-&gt;3)-alpha-D-Glc-(1-&gt;3)-alpha-D-Man-(1-&gt;2)-alpha-D-Man-(1-&gt;2)-alpha-D-Man-(1-&gt;3)-[alpha-D-Man-(1-&gt;2)-alpha-D-Man-(1-&gt;3)-[alpha-D-Man-(1-&gt;2)-alpha-D-Man-(1-&gt;6)]-alpha-D-Man-(1-&gt;6)]-beta-D-Man-(1-&gt;4)-beta-D-GlcNAc-(1-&gt;4)-beta-D-GlcNAc)-L-asparaginyl-[protein] + beta-D-glucose</text>
        <dbReference type="Rhea" id="RHEA:55988"/>
        <dbReference type="Rhea" id="RHEA-COMP:12806"/>
        <dbReference type="Rhea" id="RHEA-COMP:14355"/>
        <dbReference type="ChEBI" id="CHEBI:15377"/>
        <dbReference type="ChEBI" id="CHEBI:15903"/>
        <dbReference type="ChEBI" id="CHEBI:59082"/>
        <dbReference type="ChEBI" id="CHEBI:132537"/>
        <dbReference type="EC" id="3.2.1.106"/>
    </reaction>
</comment>
<dbReference type="PANTHER" id="PTHR10412:SF11">
    <property type="entry name" value="MANNOSYL-OLIGOSACCHARIDE GLUCOSIDASE"/>
    <property type="match status" value="1"/>
</dbReference>
<dbReference type="EC" id="3.2.1.106" evidence="11 12"/>
<evidence type="ECO:0000256" key="1">
    <source>
        <dbReference type="ARBA" id="ARBA00004648"/>
    </source>
</evidence>
<dbReference type="GO" id="GO:0006487">
    <property type="term" value="P:protein N-linked glycosylation"/>
    <property type="evidence" value="ECO:0007669"/>
    <property type="project" value="UniProtKB-UniRule"/>
</dbReference>
<dbReference type="GO" id="GO:0009311">
    <property type="term" value="P:oligosaccharide metabolic process"/>
    <property type="evidence" value="ECO:0007669"/>
    <property type="project" value="UniProtKB-UniRule"/>
</dbReference>
<gene>
    <name evidence="16" type="ORF">ABMA28_017199</name>
</gene>
<evidence type="ECO:0000256" key="12">
    <source>
        <dbReference type="RuleBase" id="RU368089"/>
    </source>
</evidence>
<evidence type="ECO:0000256" key="10">
    <source>
        <dbReference type="ARBA" id="ARBA00023295"/>
    </source>
</evidence>
<evidence type="ECO:0000259" key="15">
    <source>
        <dbReference type="Pfam" id="PF16923"/>
    </source>
</evidence>
<dbReference type="PANTHER" id="PTHR10412">
    <property type="entry name" value="MANNOSYL-OLIGOSACCHARIDE GLUCOSIDASE"/>
    <property type="match status" value="1"/>
</dbReference>
<evidence type="ECO:0000256" key="7">
    <source>
        <dbReference type="ARBA" id="ARBA00022989"/>
    </source>
</evidence>
<comment type="caution">
    <text evidence="16">The sequence shown here is derived from an EMBL/GenBank/DDBJ whole genome shotgun (WGS) entry which is preliminary data.</text>
</comment>
<dbReference type="Proteomes" id="UP001549921">
    <property type="component" value="Unassembled WGS sequence"/>
</dbReference>
<dbReference type="AlphaFoldDB" id="A0ABD0S244"/>
<comment type="function">
    <text evidence="12">Cleaves the distal alpha 1,2-linked glucose residue from the Glc(3)Man(9)GlcNAc(2) oligosaccharide precursor.</text>
</comment>
<keyword evidence="9" id="KW-0325">Glycoprotein</keyword>
<dbReference type="InterPro" id="IPR031335">
    <property type="entry name" value="Glyco_hydro_63_C"/>
</dbReference>
<dbReference type="Pfam" id="PF16923">
    <property type="entry name" value="Glyco_hydro_63N"/>
    <property type="match status" value="1"/>
</dbReference>